<evidence type="ECO:0000313" key="6">
    <source>
        <dbReference type="Proteomes" id="UP000675881"/>
    </source>
</evidence>
<dbReference type="AlphaFoldDB" id="A0A7R8D054"/>
<feature type="compositionally biased region" description="Polar residues" evidence="3">
    <location>
        <begin position="228"/>
        <end position="237"/>
    </location>
</feature>
<dbReference type="EMBL" id="HG994584">
    <property type="protein sequence ID" value="CAF2940634.1"/>
    <property type="molecule type" value="Genomic_DNA"/>
</dbReference>
<dbReference type="Proteomes" id="UP000675881">
    <property type="component" value="Chromosome 5"/>
</dbReference>
<feature type="region of interest" description="Disordered" evidence="3">
    <location>
        <begin position="211"/>
        <end position="361"/>
    </location>
</feature>
<keyword evidence="2" id="KW-0597">Phosphoprotein</keyword>
<reference evidence="5" key="1">
    <citation type="submission" date="2021-02" db="EMBL/GenBank/DDBJ databases">
        <authorList>
            <person name="Bekaert M."/>
        </authorList>
    </citation>
    <scope>NUCLEOTIDE SEQUENCE</scope>
    <source>
        <strain evidence="5">IoA-00</strain>
    </source>
</reference>
<dbReference type="GO" id="GO:0120212">
    <property type="term" value="C:sperm head-tail coupling apparatus"/>
    <property type="evidence" value="ECO:0007669"/>
    <property type="project" value="InterPro"/>
</dbReference>
<dbReference type="GO" id="GO:0032027">
    <property type="term" value="F:myosin light chain binding"/>
    <property type="evidence" value="ECO:0007669"/>
    <property type="project" value="InterPro"/>
</dbReference>
<dbReference type="InterPro" id="IPR042769">
    <property type="entry name" value="SPATA6_fam"/>
</dbReference>
<feature type="compositionally biased region" description="Basic residues" evidence="3">
    <location>
        <begin position="289"/>
        <end position="299"/>
    </location>
</feature>
<proteinExistence type="inferred from homology"/>
<dbReference type="OrthoDB" id="5963614at2759"/>
<feature type="compositionally biased region" description="Basic and acidic residues" evidence="3">
    <location>
        <begin position="341"/>
        <end position="361"/>
    </location>
</feature>
<evidence type="ECO:0000256" key="2">
    <source>
        <dbReference type="ARBA" id="ARBA00022553"/>
    </source>
</evidence>
<evidence type="ECO:0000256" key="1">
    <source>
        <dbReference type="ARBA" id="ARBA00006215"/>
    </source>
</evidence>
<feature type="domain" description="Spermatogenesis-associated protein 6 N-terminal" evidence="4">
    <location>
        <begin position="11"/>
        <end position="154"/>
    </location>
</feature>
<feature type="compositionally biased region" description="Basic and acidic residues" evidence="3">
    <location>
        <begin position="239"/>
        <end position="266"/>
    </location>
</feature>
<dbReference type="Pfam" id="PF14909">
    <property type="entry name" value="SPATA6"/>
    <property type="match status" value="1"/>
</dbReference>
<protein>
    <submittedName>
        <fullName evidence="5">SPATA6</fullName>
    </submittedName>
</protein>
<evidence type="ECO:0000256" key="3">
    <source>
        <dbReference type="SAM" id="MobiDB-lite"/>
    </source>
</evidence>
<evidence type="ECO:0000259" key="4">
    <source>
        <dbReference type="Pfam" id="PF14909"/>
    </source>
</evidence>
<feature type="region of interest" description="Disordered" evidence="3">
    <location>
        <begin position="176"/>
        <end position="195"/>
    </location>
</feature>
<dbReference type="PANTHER" id="PTHR16435">
    <property type="entry name" value="SPERMATOGENESIS-ASSOCIATED PROTEIN 6 SPATA6"/>
    <property type="match status" value="1"/>
</dbReference>
<comment type="similarity">
    <text evidence="1">Belongs to the SPATA6 family.</text>
</comment>
<organism evidence="5 6">
    <name type="scientific">Lepeophtheirus salmonis</name>
    <name type="common">Salmon louse</name>
    <name type="synonym">Caligus salmonis</name>
    <dbReference type="NCBI Taxonomy" id="72036"/>
    <lineage>
        <taxon>Eukaryota</taxon>
        <taxon>Metazoa</taxon>
        <taxon>Ecdysozoa</taxon>
        <taxon>Arthropoda</taxon>
        <taxon>Crustacea</taxon>
        <taxon>Multicrustacea</taxon>
        <taxon>Hexanauplia</taxon>
        <taxon>Copepoda</taxon>
        <taxon>Siphonostomatoida</taxon>
        <taxon>Caligidae</taxon>
        <taxon>Lepeophtheirus</taxon>
    </lineage>
</organism>
<sequence length="449" mass="51800">MNVLNSMQLTLDMEIHAVSCPGVWFSHKGPIYLSVCFLGFHVRTKPFPPTFPLLFGDKFLFEKTFPGISSLQGLEETLKNQPLYLELLQEIHSHHESDIVLATFETSGFDLLFPYPQLRPSYNSGIDVDLLLVPSSEFPGIISPKVEVSTKCNINETRHPSLDQHHDNAVTINRIPPMNNHPHIPPRSSSRCHSRERDPFVVRRVDNDLIGRKPTRLPTPPRRKTFQRSKSMISGLNYSKDHEGPPPVYKPREEVHHYSSHTHENFQVEGEPLPQPFTPSPPPSNIRQSRSKTRHKVERRFRPISGESRHGTSLERPPQIPLPSSPHRRQCYFQPEEEDMYDRTESRAREDIPSPRYSHHEDQGFIAPREEIRPSTSHYHPRFHHYIPRHSHCHNHHSRHVVCNTLHSTCSCMECCAPCPEDTTPHIHSNATPHQCCSTNYCYCSHFSC</sequence>
<dbReference type="GO" id="GO:0007283">
    <property type="term" value="P:spermatogenesis"/>
    <property type="evidence" value="ECO:0007669"/>
    <property type="project" value="InterPro"/>
</dbReference>
<accession>A0A7R8D054</accession>
<keyword evidence="6" id="KW-1185">Reference proteome</keyword>
<name>A0A7R8D054_LEPSM</name>
<feature type="compositionally biased region" description="Pro residues" evidence="3">
    <location>
        <begin position="273"/>
        <end position="284"/>
    </location>
</feature>
<gene>
    <name evidence="5" type="ORF">LSAA_10738</name>
</gene>
<dbReference type="PANTHER" id="PTHR16435:SF6">
    <property type="entry name" value="IP09370P"/>
    <property type="match status" value="1"/>
</dbReference>
<evidence type="ECO:0000313" key="5">
    <source>
        <dbReference type="EMBL" id="CAF2940634.1"/>
    </source>
</evidence>
<dbReference type="InterPro" id="IPR032732">
    <property type="entry name" value="SPATA6_N"/>
</dbReference>